<evidence type="ECO:0000313" key="2">
    <source>
        <dbReference type="Proteomes" id="UP000030564"/>
    </source>
</evidence>
<name>A0A0A6D9J1_9PSED</name>
<dbReference type="AlphaFoldDB" id="A0A0A6D9J1"/>
<dbReference type="EMBL" id="JSFK01000024">
    <property type="protein sequence ID" value="KHA71244.1"/>
    <property type="molecule type" value="Genomic_DNA"/>
</dbReference>
<evidence type="ECO:0000313" key="1">
    <source>
        <dbReference type="EMBL" id="KHA71244.1"/>
    </source>
</evidence>
<accession>A0A0A6D9J1</accession>
<dbReference type="Proteomes" id="UP000030564">
    <property type="component" value="Unassembled WGS sequence"/>
</dbReference>
<protein>
    <submittedName>
        <fullName evidence="1">Uncharacterized protein</fullName>
    </submittedName>
</protein>
<dbReference type="PATRIC" id="fig|587753.9.peg.3012"/>
<gene>
    <name evidence="1" type="ORF">NZ35_21770</name>
</gene>
<comment type="caution">
    <text evidence="1">The sequence shown here is derived from an EMBL/GenBank/DDBJ whole genome shotgun (WGS) entry which is preliminary data.</text>
</comment>
<sequence>MTNKSDIYSLIKKINTAIKHDKLSEDFIASSANELVNLGFKSYDTKKFPELLKLPPPLEQVGNSPTNLAEALLWKLGKWNTYKAFAKNYNNKNFKVSTNGGIVFSAFAKHLQHDKNPIYDQHTIRALWAVRPFNQEESSLCKKLLFDRKENWKAVGSGDDGSCYELFVKQIDEICTKNKIDNKILDKLLMSLGQALKNATKATKNSISLESDYKRFEKFLDPTQNASQLIET</sequence>
<organism evidence="1 2">
    <name type="scientific">Pseudomonas chlororaphis</name>
    <dbReference type="NCBI Taxonomy" id="587753"/>
    <lineage>
        <taxon>Bacteria</taxon>
        <taxon>Pseudomonadati</taxon>
        <taxon>Pseudomonadota</taxon>
        <taxon>Gammaproteobacteria</taxon>
        <taxon>Pseudomonadales</taxon>
        <taxon>Pseudomonadaceae</taxon>
        <taxon>Pseudomonas</taxon>
    </lineage>
</organism>
<proteinExistence type="predicted"/>
<reference evidence="1 2" key="1">
    <citation type="submission" date="2014-10" db="EMBL/GenBank/DDBJ databases">
        <title>Draft genome sequence of Pseudomonas chlororaphis EA105.</title>
        <authorList>
            <person name="McCully L.M."/>
            <person name="Bitzer A.S."/>
            <person name="Spence C."/>
            <person name="Bais H."/>
            <person name="Silby M.W."/>
        </authorList>
    </citation>
    <scope>NUCLEOTIDE SEQUENCE [LARGE SCALE GENOMIC DNA]</scope>
    <source>
        <strain evidence="1 2">EA105</strain>
    </source>
</reference>
<dbReference type="OrthoDB" id="6841740at2"/>